<proteinExistence type="predicted"/>
<dbReference type="InterPro" id="IPR023577">
    <property type="entry name" value="CYTH_domain"/>
</dbReference>
<feature type="domain" description="CYTH" evidence="2">
    <location>
        <begin position="2"/>
        <end position="149"/>
    </location>
</feature>
<accession>A0A4P7W5F9</accession>
<dbReference type="PIRSF" id="PIRSF016487">
    <property type="entry name" value="CYTH_UCP016487"/>
    <property type="match status" value="1"/>
</dbReference>
<dbReference type="CDD" id="cd07891">
    <property type="entry name" value="CYTH-like_CthTTM-like_1"/>
    <property type="match status" value="1"/>
</dbReference>
<dbReference type="KEGG" id="ddb:E7747_14030"/>
<dbReference type="PANTHER" id="PTHR40114:SF1">
    <property type="entry name" value="SLR0698 PROTEIN"/>
    <property type="match status" value="1"/>
</dbReference>
<evidence type="ECO:0000313" key="4">
    <source>
        <dbReference type="Proteomes" id="UP000297149"/>
    </source>
</evidence>
<reference evidence="4" key="1">
    <citation type="submission" date="2019-02" db="EMBL/GenBank/DDBJ databases">
        <title>Isolation and identification of novel species under the genus Muribaculum.</title>
        <authorList>
            <person name="Miyake S."/>
            <person name="Ding Y."/>
            <person name="Low A."/>
            <person name="Soh M."/>
            <person name="Seedorf H."/>
        </authorList>
    </citation>
    <scope>NUCLEOTIDE SEQUENCE [LARGE SCALE GENOMIC DNA]</scope>
    <source>
        <strain evidence="4">H5</strain>
    </source>
</reference>
<dbReference type="PANTHER" id="PTHR40114">
    <property type="entry name" value="SLR0698 PROTEIN"/>
    <property type="match status" value="1"/>
</dbReference>
<keyword evidence="4" id="KW-1185">Reference proteome</keyword>
<dbReference type="EMBL" id="CP039396">
    <property type="protein sequence ID" value="QCD43291.1"/>
    <property type="molecule type" value="Genomic_DNA"/>
</dbReference>
<name>A0A4P7W5F9_9BACT</name>
<feature type="active site" description="Proton acceptor" evidence="1">
    <location>
        <position position="30"/>
    </location>
</feature>
<sequence>MAKEIERKFLVTNTSFISKAESSTNIRQAYISTNPDSTVRLRIKDSQAYMTVKGRNNGAERDEWEFSIPYSDACEMARKLCGGFSIDKTRYIVDHEGWKWEIDVFHGRHEGLIVAEIELPSAECQPPLPKFIGKEVTGDARYYNSMLSLNAGIPV</sequence>
<dbReference type="InterPro" id="IPR033469">
    <property type="entry name" value="CYTH-like_dom_sf"/>
</dbReference>
<dbReference type="SMART" id="SM01118">
    <property type="entry name" value="CYTH"/>
    <property type="match status" value="1"/>
</dbReference>
<evidence type="ECO:0000259" key="2">
    <source>
        <dbReference type="PROSITE" id="PS51707"/>
    </source>
</evidence>
<dbReference type="PROSITE" id="PS51707">
    <property type="entry name" value="CYTH"/>
    <property type="match status" value="1"/>
</dbReference>
<dbReference type="Proteomes" id="UP000297149">
    <property type="component" value="Chromosome"/>
</dbReference>
<dbReference type="Pfam" id="PF01928">
    <property type="entry name" value="CYTH"/>
    <property type="match status" value="1"/>
</dbReference>
<dbReference type="AlphaFoldDB" id="A0A4P7W5F9"/>
<dbReference type="RefSeq" id="WP_136416625.1">
    <property type="nucleotide sequence ID" value="NZ_CAXHQF010000002.1"/>
</dbReference>
<protein>
    <submittedName>
        <fullName evidence="3">CYTH domain-containing protein</fullName>
    </submittedName>
</protein>
<dbReference type="Gene3D" id="2.40.320.10">
    <property type="entry name" value="Hypothetical Protein Pfu-838710-001"/>
    <property type="match status" value="1"/>
</dbReference>
<dbReference type="SUPFAM" id="SSF55154">
    <property type="entry name" value="CYTH-like phosphatases"/>
    <property type="match status" value="1"/>
</dbReference>
<dbReference type="InterPro" id="IPR012042">
    <property type="entry name" value="NeuTTM/CthTTM-like"/>
</dbReference>
<organism evidence="3 4">
    <name type="scientific">Duncaniella dubosii</name>
    <dbReference type="NCBI Taxonomy" id="2518971"/>
    <lineage>
        <taxon>Bacteria</taxon>
        <taxon>Pseudomonadati</taxon>
        <taxon>Bacteroidota</taxon>
        <taxon>Bacteroidia</taxon>
        <taxon>Bacteroidales</taxon>
        <taxon>Muribaculaceae</taxon>
        <taxon>Duncaniella</taxon>
    </lineage>
</organism>
<gene>
    <name evidence="3" type="ORF">E7747_14030</name>
</gene>
<evidence type="ECO:0000313" key="3">
    <source>
        <dbReference type="EMBL" id="QCD43291.1"/>
    </source>
</evidence>
<evidence type="ECO:0000256" key="1">
    <source>
        <dbReference type="PIRSR" id="PIRSR016487-1"/>
    </source>
</evidence>